<dbReference type="GO" id="GO:0005975">
    <property type="term" value="P:carbohydrate metabolic process"/>
    <property type="evidence" value="ECO:0007669"/>
    <property type="project" value="TreeGrafter"/>
</dbReference>
<dbReference type="EC" id="2.3.3.16" evidence="3"/>
<gene>
    <name evidence="7" type="ORF">BDK89_3519</name>
</gene>
<name>A0A4R7I580_9ACTN</name>
<dbReference type="PROSITE" id="PS00480">
    <property type="entry name" value="CITRATE_SYNTHASE"/>
    <property type="match status" value="1"/>
</dbReference>
<proteinExistence type="inferred from homology"/>
<feature type="domain" description="Helix-turn-helix" evidence="6">
    <location>
        <begin position="5"/>
        <end position="52"/>
    </location>
</feature>
<organism evidence="7 8">
    <name type="scientific">Ilumatobacter fluminis</name>
    <dbReference type="NCBI Taxonomy" id="467091"/>
    <lineage>
        <taxon>Bacteria</taxon>
        <taxon>Bacillati</taxon>
        <taxon>Actinomycetota</taxon>
        <taxon>Acidimicrobiia</taxon>
        <taxon>Acidimicrobiales</taxon>
        <taxon>Ilumatobacteraceae</taxon>
        <taxon>Ilumatobacter</taxon>
    </lineage>
</organism>
<comment type="pathway">
    <text evidence="1">Carbohydrate metabolism; tricarboxylic acid cycle.</text>
</comment>
<dbReference type="InterPro" id="IPR036969">
    <property type="entry name" value="Citrate_synthase_sf"/>
</dbReference>
<evidence type="ECO:0000256" key="3">
    <source>
        <dbReference type="ARBA" id="ARBA00012972"/>
    </source>
</evidence>
<comment type="caution">
    <text evidence="7">The sequence shown here is derived from an EMBL/GenBank/DDBJ whole genome shotgun (WGS) entry which is preliminary data.</text>
</comment>
<dbReference type="SUPFAM" id="SSF48256">
    <property type="entry name" value="Citrate synthase"/>
    <property type="match status" value="1"/>
</dbReference>
<keyword evidence="8" id="KW-1185">Reference proteome</keyword>
<keyword evidence="4 5" id="KW-0808">Transferase</keyword>
<dbReference type="RefSeq" id="WP_243839260.1">
    <property type="nucleotide sequence ID" value="NZ_SOAU01000001.1"/>
</dbReference>
<dbReference type="UniPathway" id="UPA00223"/>
<dbReference type="Proteomes" id="UP000294558">
    <property type="component" value="Unassembled WGS sequence"/>
</dbReference>
<evidence type="ECO:0000259" key="6">
    <source>
        <dbReference type="Pfam" id="PF12728"/>
    </source>
</evidence>
<dbReference type="PANTHER" id="PTHR11739">
    <property type="entry name" value="CITRATE SYNTHASE"/>
    <property type="match status" value="1"/>
</dbReference>
<evidence type="ECO:0000256" key="4">
    <source>
        <dbReference type="ARBA" id="ARBA00022679"/>
    </source>
</evidence>
<reference evidence="7 8" key="1">
    <citation type="submission" date="2019-03" db="EMBL/GenBank/DDBJ databases">
        <title>Sequencing the genomes of 1000 actinobacteria strains.</title>
        <authorList>
            <person name="Klenk H.-P."/>
        </authorList>
    </citation>
    <scope>NUCLEOTIDE SEQUENCE [LARGE SCALE GENOMIC DNA]</scope>
    <source>
        <strain evidence="7 8">DSM 18936</strain>
    </source>
</reference>
<dbReference type="GO" id="GO:0036440">
    <property type="term" value="F:citrate synthase activity"/>
    <property type="evidence" value="ECO:0007669"/>
    <property type="project" value="UniProtKB-EC"/>
</dbReference>
<dbReference type="Pfam" id="PF00285">
    <property type="entry name" value="Citrate_synt"/>
    <property type="match status" value="1"/>
</dbReference>
<dbReference type="InterPro" id="IPR002020">
    <property type="entry name" value="Citrate_synthase"/>
</dbReference>
<dbReference type="InterPro" id="IPR016143">
    <property type="entry name" value="Citrate_synth-like_sm_a-sub"/>
</dbReference>
<evidence type="ECO:0000256" key="5">
    <source>
        <dbReference type="RuleBase" id="RU003406"/>
    </source>
</evidence>
<dbReference type="Gene3D" id="1.10.230.10">
    <property type="entry name" value="Cytochrome P450-Terp, domain 2"/>
    <property type="match status" value="1"/>
</dbReference>
<evidence type="ECO:0000313" key="8">
    <source>
        <dbReference type="Proteomes" id="UP000294558"/>
    </source>
</evidence>
<dbReference type="InterPro" id="IPR019810">
    <property type="entry name" value="Citrate_synthase_AS"/>
</dbReference>
<dbReference type="SUPFAM" id="SSF46955">
    <property type="entry name" value="Putative DNA-binding domain"/>
    <property type="match status" value="1"/>
</dbReference>
<protein>
    <recommendedName>
        <fullName evidence="3">citrate synthase (unknown stereospecificity)</fullName>
        <ecNumber evidence="3">2.3.3.16</ecNumber>
    </recommendedName>
</protein>
<evidence type="ECO:0000256" key="1">
    <source>
        <dbReference type="ARBA" id="ARBA00005163"/>
    </source>
</evidence>
<dbReference type="InterPro" id="IPR041657">
    <property type="entry name" value="HTH_17"/>
</dbReference>
<dbReference type="GO" id="GO:0006099">
    <property type="term" value="P:tricarboxylic acid cycle"/>
    <property type="evidence" value="ECO:0007669"/>
    <property type="project" value="UniProtKB-UniPathway"/>
</dbReference>
<evidence type="ECO:0000256" key="2">
    <source>
        <dbReference type="ARBA" id="ARBA00010566"/>
    </source>
</evidence>
<comment type="similarity">
    <text evidence="2 5">Belongs to the citrate synthase family.</text>
</comment>
<sequence>MIGSAEAARLLGVSKPTLYAYVSRGLVERHTAVDGRTSLYPREQIERLATRGRSKAPVERPSIDVKIGSSITLLDDVTLRYRGHEVAELARTRSFEQVGELLWTGDLPGRPVVWPLDRGQLDRCLDVATPLVGRSAVAALGAASHALSASSTGSESGGDAARAVAAIAPTLVGGPRRGPVAERLTKAYVRRPSPELVAAVDRALVLLADHELATSTLAVRVACSVRADPFAAIAAGLSVVSGRLHGGASVETADLVARADVDGAAATVASLLDQGGRLPGFGHSVYRRGDPRVAPLLEAVRSVPGADRTIALVDDMIAEAGRRLAHLPNVDLALGALLHAGGFPADAPLFAVARLAGWGAHYDEEAAERPVRFRGLTQLR</sequence>
<accession>A0A4R7I580</accession>
<dbReference type="PANTHER" id="PTHR11739:SF4">
    <property type="entry name" value="CITRATE SYNTHASE, PEROXISOMAL"/>
    <property type="match status" value="1"/>
</dbReference>
<evidence type="ECO:0000313" key="7">
    <source>
        <dbReference type="EMBL" id="TDT17906.1"/>
    </source>
</evidence>
<dbReference type="AlphaFoldDB" id="A0A4R7I580"/>
<dbReference type="EMBL" id="SOAU01000001">
    <property type="protein sequence ID" value="TDT17906.1"/>
    <property type="molecule type" value="Genomic_DNA"/>
</dbReference>
<dbReference type="InterPro" id="IPR009061">
    <property type="entry name" value="DNA-bd_dom_put_sf"/>
</dbReference>
<dbReference type="InterPro" id="IPR016142">
    <property type="entry name" value="Citrate_synth-like_lrg_a-sub"/>
</dbReference>
<dbReference type="GO" id="GO:0005829">
    <property type="term" value="C:cytosol"/>
    <property type="evidence" value="ECO:0007669"/>
    <property type="project" value="TreeGrafter"/>
</dbReference>
<dbReference type="Pfam" id="PF12728">
    <property type="entry name" value="HTH_17"/>
    <property type="match status" value="1"/>
</dbReference>
<dbReference type="Gene3D" id="1.10.580.10">
    <property type="entry name" value="Citrate Synthase, domain 1"/>
    <property type="match status" value="1"/>
</dbReference>